<dbReference type="InterPro" id="IPR013686">
    <property type="entry name" value="Polypept-transport_assoc_ShlB"/>
</dbReference>
<dbReference type="PANTHER" id="PTHR34597">
    <property type="entry name" value="SLR1661 PROTEIN"/>
    <property type="match status" value="1"/>
</dbReference>
<comment type="similarity">
    <text evidence="2">Belongs to the TPS (TC 1.B.20) family.</text>
</comment>
<protein>
    <submittedName>
        <fullName evidence="11">Hemolysin activation/secretion protein</fullName>
    </submittedName>
</protein>
<gene>
    <name evidence="11" type="ORF">SAMN06295970_10873</name>
</gene>
<keyword evidence="6" id="KW-0653">Protein transport</keyword>
<evidence type="ECO:0000256" key="1">
    <source>
        <dbReference type="ARBA" id="ARBA00004442"/>
    </source>
</evidence>
<keyword evidence="9" id="KW-0732">Signal</keyword>
<dbReference type="InterPro" id="IPR034746">
    <property type="entry name" value="POTRA"/>
</dbReference>
<dbReference type="Gene3D" id="3.10.20.310">
    <property type="entry name" value="membrane protein fhac"/>
    <property type="match status" value="1"/>
</dbReference>
<evidence type="ECO:0000256" key="3">
    <source>
        <dbReference type="ARBA" id="ARBA00022448"/>
    </source>
</evidence>
<evidence type="ECO:0000259" key="10">
    <source>
        <dbReference type="PROSITE" id="PS51779"/>
    </source>
</evidence>
<evidence type="ECO:0000256" key="9">
    <source>
        <dbReference type="SAM" id="SignalP"/>
    </source>
</evidence>
<proteinExistence type="inferred from homology"/>
<keyword evidence="12" id="KW-1185">Reference proteome</keyword>
<dbReference type="Pfam" id="PF03865">
    <property type="entry name" value="ShlB"/>
    <property type="match status" value="1"/>
</dbReference>
<evidence type="ECO:0000256" key="5">
    <source>
        <dbReference type="ARBA" id="ARBA00022692"/>
    </source>
</evidence>
<keyword evidence="3" id="KW-0813">Transport</keyword>
<feature type="signal peptide" evidence="9">
    <location>
        <begin position="1"/>
        <end position="24"/>
    </location>
</feature>
<keyword evidence="4" id="KW-1134">Transmembrane beta strand</keyword>
<evidence type="ECO:0000256" key="4">
    <source>
        <dbReference type="ARBA" id="ARBA00022452"/>
    </source>
</evidence>
<evidence type="ECO:0000256" key="8">
    <source>
        <dbReference type="ARBA" id="ARBA00023237"/>
    </source>
</evidence>
<evidence type="ECO:0000313" key="11">
    <source>
        <dbReference type="EMBL" id="SMP62261.1"/>
    </source>
</evidence>
<dbReference type="Pfam" id="PF08479">
    <property type="entry name" value="POTRA_2"/>
    <property type="match status" value="1"/>
</dbReference>
<evidence type="ECO:0000313" key="12">
    <source>
        <dbReference type="Proteomes" id="UP001158049"/>
    </source>
</evidence>
<evidence type="ECO:0000256" key="7">
    <source>
        <dbReference type="ARBA" id="ARBA00023136"/>
    </source>
</evidence>
<feature type="chain" id="PRO_5046249252" evidence="9">
    <location>
        <begin position="25"/>
        <end position="557"/>
    </location>
</feature>
<sequence>MRGARPRLVAALALLIGHSLAVHAQVIPNAGQILRELQQPAAPGMLPQPAATPPDSAVEVPVNEIKIVITEFVISGNTVISSDELQERLTDQLGQRLGLSDLKNAAARLTALYRERGYPVARAYLPAQDIKGGKVSISILEGNIGKVELRNASSLSDDRAIAFFKEAAAGAVIRSDQVDRGLLLLNDVPGVGAVRATLQPGAAVGASDLLLEIDPGPRYAGYVALDNHGNRYTGAARMSGSVALNNLSGIGDQLTASGLLSNHKLGYGRVAYSLPVGSDGMRAAVAVSSTTYQLAREFAALDAHGRANSFGLTLAYPFIRRQRALLSGSLGLESKRLTDRIGATETINEKRVRVLNLGLAGNFQDALGGGAASSAELSASFGRLEIESPSALAFDDATVRTSGSYRKIYFAGNRLQRLTEQDQLWLAVSAQWAQKNLDSSEKFLLGGASGVRAYPQGEGIGDDGYLATVELRHNFTDALQGTVFYDAGSVKLNHTAYDLSAPNRRTLAGAGLGFNAVIAGTDLRASLAWRTVGGEPLSVPPGASKAPTLWMRASRPF</sequence>
<dbReference type="InterPro" id="IPR005565">
    <property type="entry name" value="Hemolysn_activator_HlyB_C"/>
</dbReference>
<comment type="subcellular location">
    <subcellularLocation>
        <location evidence="1">Cell outer membrane</location>
    </subcellularLocation>
</comment>
<evidence type="ECO:0000256" key="2">
    <source>
        <dbReference type="ARBA" id="ARBA00009055"/>
    </source>
</evidence>
<evidence type="ECO:0000256" key="6">
    <source>
        <dbReference type="ARBA" id="ARBA00022927"/>
    </source>
</evidence>
<dbReference type="InterPro" id="IPR051544">
    <property type="entry name" value="TPS_OM_transporter"/>
</dbReference>
<keyword evidence="5" id="KW-0812">Transmembrane</keyword>
<feature type="domain" description="POTRA" evidence="10">
    <location>
        <begin position="67"/>
        <end position="142"/>
    </location>
</feature>
<dbReference type="PROSITE" id="PS51779">
    <property type="entry name" value="POTRA"/>
    <property type="match status" value="1"/>
</dbReference>
<keyword evidence="8" id="KW-0998">Cell outer membrane</keyword>
<name>A0ABY1QC04_9BURK</name>
<dbReference type="EMBL" id="FXUL01000008">
    <property type="protein sequence ID" value="SMP62261.1"/>
    <property type="molecule type" value="Genomic_DNA"/>
</dbReference>
<accession>A0ABY1QC04</accession>
<dbReference type="PANTHER" id="PTHR34597:SF1">
    <property type="entry name" value="HEME_HEMOPEXIN TRANSPORTER PROTEIN HUXB"/>
    <property type="match status" value="1"/>
</dbReference>
<reference evidence="11 12" key="1">
    <citation type="submission" date="2017-05" db="EMBL/GenBank/DDBJ databases">
        <authorList>
            <person name="Varghese N."/>
            <person name="Submissions S."/>
        </authorList>
    </citation>
    <scope>NUCLEOTIDE SEQUENCE [LARGE SCALE GENOMIC DNA]</scope>
    <source>
        <strain evidence="11 12">DSM 26001</strain>
    </source>
</reference>
<comment type="caution">
    <text evidence="11">The sequence shown here is derived from an EMBL/GenBank/DDBJ whole genome shotgun (WGS) entry which is preliminary data.</text>
</comment>
<keyword evidence="7" id="KW-0472">Membrane</keyword>
<organism evidence="11 12">
    <name type="scientific">Noviherbaspirillum suwonense</name>
    <dbReference type="NCBI Taxonomy" id="1224511"/>
    <lineage>
        <taxon>Bacteria</taxon>
        <taxon>Pseudomonadati</taxon>
        <taxon>Pseudomonadota</taxon>
        <taxon>Betaproteobacteria</taxon>
        <taxon>Burkholderiales</taxon>
        <taxon>Oxalobacteraceae</taxon>
        <taxon>Noviherbaspirillum</taxon>
    </lineage>
</organism>
<dbReference type="Proteomes" id="UP001158049">
    <property type="component" value="Unassembled WGS sequence"/>
</dbReference>
<dbReference type="Gene3D" id="2.40.160.50">
    <property type="entry name" value="membrane protein fhac: a member of the omp85/tpsb transporter family"/>
    <property type="match status" value="1"/>
</dbReference>